<accession>A0ABW2S3C8</accession>
<evidence type="ECO:0000313" key="1">
    <source>
        <dbReference type="EMBL" id="MFC7450534.1"/>
    </source>
</evidence>
<evidence type="ECO:0000313" key="2">
    <source>
        <dbReference type="Proteomes" id="UP001596484"/>
    </source>
</evidence>
<protein>
    <submittedName>
        <fullName evidence="1">Uncharacterized protein</fullName>
    </submittedName>
</protein>
<dbReference type="Proteomes" id="UP001596484">
    <property type="component" value="Unassembled WGS sequence"/>
</dbReference>
<gene>
    <name evidence="1" type="ORF">ACFQS9_21790</name>
</gene>
<proteinExistence type="predicted"/>
<dbReference type="RefSeq" id="WP_378408562.1">
    <property type="nucleotide sequence ID" value="NZ_JBHTCS010000026.1"/>
</dbReference>
<sequence length="63" mass="6795">MDLDPITHLAKLSTAVTARVLRQIADALDAQADTTPPAPVVVHIAHVTVNEAQPQRKLFGRNT</sequence>
<comment type="caution">
    <text evidence="1">The sequence shown here is derived from an EMBL/GenBank/DDBJ whole genome shotgun (WGS) entry which is preliminary data.</text>
</comment>
<keyword evidence="2" id="KW-1185">Reference proteome</keyword>
<dbReference type="EMBL" id="JBHTCS010000026">
    <property type="protein sequence ID" value="MFC7450534.1"/>
    <property type="molecule type" value="Genomic_DNA"/>
</dbReference>
<organism evidence="1 2">
    <name type="scientific">Rhodococcus daqingensis</name>
    <dbReference type="NCBI Taxonomy" id="2479363"/>
    <lineage>
        <taxon>Bacteria</taxon>
        <taxon>Bacillati</taxon>
        <taxon>Actinomycetota</taxon>
        <taxon>Actinomycetes</taxon>
        <taxon>Mycobacteriales</taxon>
        <taxon>Nocardiaceae</taxon>
        <taxon>Rhodococcus</taxon>
    </lineage>
</organism>
<reference evidence="2" key="1">
    <citation type="journal article" date="2019" name="Int. J. Syst. Evol. Microbiol.">
        <title>The Global Catalogue of Microorganisms (GCM) 10K type strain sequencing project: providing services to taxonomists for standard genome sequencing and annotation.</title>
        <authorList>
            <consortium name="The Broad Institute Genomics Platform"/>
            <consortium name="The Broad Institute Genome Sequencing Center for Infectious Disease"/>
            <person name="Wu L."/>
            <person name="Ma J."/>
        </authorList>
    </citation>
    <scope>NUCLEOTIDE SEQUENCE [LARGE SCALE GENOMIC DNA]</scope>
    <source>
        <strain evidence="2">ICMP 19430</strain>
    </source>
</reference>
<name>A0ABW2S3C8_9NOCA</name>